<dbReference type="OrthoDB" id="4959782at2"/>
<dbReference type="GO" id="GO:0030976">
    <property type="term" value="F:thiamine pyrophosphate binding"/>
    <property type="evidence" value="ECO:0007669"/>
    <property type="project" value="InterPro"/>
</dbReference>
<keyword evidence="8" id="KW-1185">Reference proteome</keyword>
<name>A0A022KXH4_9MICO</name>
<dbReference type="InterPro" id="IPR029035">
    <property type="entry name" value="DHS-like_NAD/FAD-binding_dom"/>
</dbReference>
<evidence type="ECO:0000256" key="3">
    <source>
        <dbReference type="RuleBase" id="RU362132"/>
    </source>
</evidence>
<feature type="domain" description="Thiamine pyrophosphate enzyme central" evidence="4">
    <location>
        <begin position="194"/>
        <end position="322"/>
    </location>
</feature>
<dbReference type="Pfam" id="PF02776">
    <property type="entry name" value="TPP_enzyme_N"/>
    <property type="match status" value="1"/>
</dbReference>
<proteinExistence type="inferred from homology"/>
<dbReference type="SUPFAM" id="SSF52467">
    <property type="entry name" value="DHS-like NAD/FAD-binding domain"/>
    <property type="match status" value="1"/>
</dbReference>
<protein>
    <submittedName>
        <fullName evidence="7">Pyruvate dehydrogenase</fullName>
    </submittedName>
</protein>
<dbReference type="InterPro" id="IPR000399">
    <property type="entry name" value="TPP-bd_CS"/>
</dbReference>
<dbReference type="InterPro" id="IPR047212">
    <property type="entry name" value="TPP_POXB-like"/>
</dbReference>
<dbReference type="CDD" id="cd02014">
    <property type="entry name" value="TPP_POX"/>
    <property type="match status" value="1"/>
</dbReference>
<dbReference type="NCBIfam" id="NF005114">
    <property type="entry name" value="PRK06546.1"/>
    <property type="match status" value="1"/>
</dbReference>
<dbReference type="InterPro" id="IPR029061">
    <property type="entry name" value="THDP-binding"/>
</dbReference>
<dbReference type="RefSeq" id="WP_017823347.1">
    <property type="nucleotide sequence ID" value="NZ_AORC01000010.1"/>
</dbReference>
<evidence type="ECO:0000256" key="1">
    <source>
        <dbReference type="ARBA" id="ARBA00007812"/>
    </source>
</evidence>
<dbReference type="PANTHER" id="PTHR42981">
    <property type="entry name" value="PYRUVATE DEHYDROGENASE [UBIQUINONE]"/>
    <property type="match status" value="1"/>
</dbReference>
<dbReference type="Pfam" id="PF02775">
    <property type="entry name" value="TPP_enzyme_C"/>
    <property type="match status" value="1"/>
</dbReference>
<dbReference type="InterPro" id="IPR011766">
    <property type="entry name" value="TPP_enzyme_TPP-bd"/>
</dbReference>
<dbReference type="InterPro" id="IPR047211">
    <property type="entry name" value="POXB-like"/>
</dbReference>
<dbReference type="CDD" id="cd07039">
    <property type="entry name" value="TPP_PYR_POX"/>
    <property type="match status" value="1"/>
</dbReference>
<dbReference type="PANTHER" id="PTHR42981:SF2">
    <property type="entry name" value="PYRUVATE DEHYDROGENASE [UBIQUINONE]"/>
    <property type="match status" value="1"/>
</dbReference>
<feature type="domain" description="Thiamine pyrophosphate enzyme N-terminal TPP-binding" evidence="6">
    <location>
        <begin position="6"/>
        <end position="116"/>
    </location>
</feature>
<dbReference type="GO" id="GO:0003824">
    <property type="term" value="F:catalytic activity"/>
    <property type="evidence" value="ECO:0007669"/>
    <property type="project" value="InterPro"/>
</dbReference>
<keyword evidence="7" id="KW-0670">Pyruvate</keyword>
<dbReference type="HOGENOM" id="CLU_013748_3_0_11"/>
<dbReference type="PROSITE" id="PS00187">
    <property type="entry name" value="TPP_ENZYMES"/>
    <property type="match status" value="1"/>
</dbReference>
<gene>
    <name evidence="7" type="ORF">D641_0109090</name>
</gene>
<feature type="domain" description="Thiamine pyrophosphate enzyme TPP-binding" evidence="5">
    <location>
        <begin position="385"/>
        <end position="531"/>
    </location>
</feature>
<evidence type="ECO:0000259" key="4">
    <source>
        <dbReference type="Pfam" id="PF00205"/>
    </source>
</evidence>
<dbReference type="InterPro" id="IPR047210">
    <property type="entry name" value="TPP_PYR_POXB-like"/>
</dbReference>
<evidence type="ECO:0000313" key="7">
    <source>
        <dbReference type="EMBL" id="EYT49111.1"/>
    </source>
</evidence>
<dbReference type="Pfam" id="PF00205">
    <property type="entry name" value="TPP_enzyme_M"/>
    <property type="match status" value="1"/>
</dbReference>
<dbReference type="Gene3D" id="3.40.50.970">
    <property type="match status" value="2"/>
</dbReference>
<dbReference type="EMBL" id="AORC01000010">
    <property type="protein sequence ID" value="EYT49111.1"/>
    <property type="molecule type" value="Genomic_DNA"/>
</dbReference>
<evidence type="ECO:0000256" key="2">
    <source>
        <dbReference type="ARBA" id="ARBA00023052"/>
    </source>
</evidence>
<sequence length="581" mass="61721">MARTTTFAQLLVTQLRDMGVERIYGVVGDSLNPVVDAVRTTDGIEWVHVRNEEAGAFAAGAEARLTGKLAVCAGSCGPGNTHLIQGLFDAHRDNAPVLAIASHIPSPKIGTGFFQETHPEILFRECSHFCEMVNSGEHGATLLHIAAQTAIAKQGVSVLVLPGDVADEEVSGPLTRDLATELGAVQPAPGPVGRLAELINKADKVTLFVGAGVRDAREEVLALAGTLKAPIGHAFGGKEIIQYDNPYDVGMNGLLGYGACYEAMHEADLVILLGTDFPYSEFLPEPDDAKLVQVDADASRLGRRAPLDLALHGDVALTIQALLPLIKAKKSNRFLSKMLKQHHKALTGVVAAYTKNVEKMTPIHPEFVAATLDELADDDAIFTVDTGMCNVWGARYITPNGKRRLFGSWHHGTMANALPQAIGASAAFPDRQVISMSGDGGLGMLMGELLTVKLHELNTKIVVFNNSSLGMVKLEMLVEGIPDFETDHEQVDFAAVAQGAGIPSVRITDPKKLKKDLAAALATPGPMLIDVVTDPDALSMPPKITAQQIRGFATASTKILLGGGVGKMVDMAASNIRNIPR</sequence>
<comment type="caution">
    <text evidence="7">The sequence shown here is derived from an EMBL/GenBank/DDBJ whole genome shotgun (WGS) entry which is preliminary data.</text>
</comment>
<evidence type="ECO:0000259" key="5">
    <source>
        <dbReference type="Pfam" id="PF02775"/>
    </source>
</evidence>
<dbReference type="GO" id="GO:0000287">
    <property type="term" value="F:magnesium ion binding"/>
    <property type="evidence" value="ECO:0007669"/>
    <property type="project" value="InterPro"/>
</dbReference>
<dbReference type="AlphaFoldDB" id="A0A022KXH4"/>
<dbReference type="InterPro" id="IPR012001">
    <property type="entry name" value="Thiamin_PyroP_enz_TPP-bd_dom"/>
</dbReference>
<dbReference type="InterPro" id="IPR012000">
    <property type="entry name" value="Thiamin_PyroP_enz_cen_dom"/>
</dbReference>
<dbReference type="Gene3D" id="3.40.50.1220">
    <property type="entry name" value="TPP-binding domain"/>
    <property type="match status" value="1"/>
</dbReference>
<keyword evidence="2 3" id="KW-0786">Thiamine pyrophosphate</keyword>
<dbReference type="Proteomes" id="UP000019754">
    <property type="component" value="Unassembled WGS sequence"/>
</dbReference>
<evidence type="ECO:0000259" key="6">
    <source>
        <dbReference type="Pfam" id="PF02776"/>
    </source>
</evidence>
<evidence type="ECO:0000313" key="8">
    <source>
        <dbReference type="Proteomes" id="UP000019754"/>
    </source>
</evidence>
<comment type="similarity">
    <text evidence="1 3">Belongs to the TPP enzyme family.</text>
</comment>
<organism evidence="7 8">
    <name type="scientific">Brachybacterium muris UCD-AY4</name>
    <dbReference type="NCBI Taxonomy" id="1249481"/>
    <lineage>
        <taxon>Bacteria</taxon>
        <taxon>Bacillati</taxon>
        <taxon>Actinomycetota</taxon>
        <taxon>Actinomycetes</taxon>
        <taxon>Micrococcales</taxon>
        <taxon>Dermabacteraceae</taxon>
        <taxon>Brachybacterium</taxon>
    </lineage>
</organism>
<dbReference type="STRING" id="1249481.D641_0109090"/>
<reference evidence="7 8" key="1">
    <citation type="journal article" date="2013" name="Genome Announc.">
        <title>Draft genome sequence of an Actinobacterium, Brachybacterium muris strain UCD-AY4.</title>
        <authorList>
            <person name="Lo J.R."/>
            <person name="Lang J.M."/>
            <person name="Darling A.E."/>
            <person name="Eisen J.A."/>
            <person name="Coil D.A."/>
        </authorList>
    </citation>
    <scope>NUCLEOTIDE SEQUENCE [LARGE SCALE GENOMIC DNA]</scope>
    <source>
        <strain evidence="7 8">UCD-AY4</strain>
    </source>
</reference>
<accession>A0A022KXH4</accession>
<dbReference type="SUPFAM" id="SSF52518">
    <property type="entry name" value="Thiamin diphosphate-binding fold (THDP-binding)"/>
    <property type="match status" value="2"/>
</dbReference>